<keyword evidence="5" id="KW-1185">Reference proteome</keyword>
<organism evidence="4 5">
    <name type="scientific">Nitrospirillum viridazoti CBAmc</name>
    <dbReference type="NCBI Taxonomy" id="1441467"/>
    <lineage>
        <taxon>Bacteria</taxon>
        <taxon>Pseudomonadati</taxon>
        <taxon>Pseudomonadota</taxon>
        <taxon>Alphaproteobacteria</taxon>
        <taxon>Rhodospirillales</taxon>
        <taxon>Azospirillaceae</taxon>
        <taxon>Nitrospirillum</taxon>
        <taxon>Nitrospirillum viridazoti</taxon>
    </lineage>
</organism>
<evidence type="ECO:0000256" key="2">
    <source>
        <dbReference type="ARBA" id="ARBA00023235"/>
    </source>
</evidence>
<dbReference type="InterPro" id="IPR036263">
    <property type="entry name" value="Chorismate_II_sf"/>
</dbReference>
<dbReference type="AlphaFoldDB" id="A0A248JXP4"/>
<dbReference type="InterPro" id="IPR002701">
    <property type="entry name" value="CM_II_prokaryot"/>
</dbReference>
<dbReference type="GO" id="GO:0004106">
    <property type="term" value="F:chorismate mutase activity"/>
    <property type="evidence" value="ECO:0007669"/>
    <property type="project" value="UniProtKB-EC"/>
</dbReference>
<dbReference type="InterPro" id="IPR010951">
    <property type="entry name" value="CM_bact"/>
</dbReference>
<dbReference type="InterPro" id="IPR051331">
    <property type="entry name" value="Chorismate_mutase-related"/>
</dbReference>
<name>A0A248JXP4_9PROT</name>
<dbReference type="GO" id="GO:0046417">
    <property type="term" value="P:chorismate metabolic process"/>
    <property type="evidence" value="ECO:0007669"/>
    <property type="project" value="InterPro"/>
</dbReference>
<protein>
    <recommendedName>
        <fullName evidence="1">chorismate mutase</fullName>
        <ecNumber evidence="1">5.4.99.5</ecNumber>
    </recommendedName>
</protein>
<dbReference type="Pfam" id="PF01817">
    <property type="entry name" value="CM_2"/>
    <property type="match status" value="1"/>
</dbReference>
<dbReference type="SUPFAM" id="SSF48600">
    <property type="entry name" value="Chorismate mutase II"/>
    <property type="match status" value="1"/>
</dbReference>
<dbReference type="GO" id="GO:0009697">
    <property type="term" value="P:salicylic acid biosynthetic process"/>
    <property type="evidence" value="ECO:0007669"/>
    <property type="project" value="TreeGrafter"/>
</dbReference>
<feature type="domain" description="Chorismate mutase" evidence="3">
    <location>
        <begin position="9"/>
        <end position="100"/>
    </location>
</feature>
<reference evidence="4 5" key="1">
    <citation type="submission" date="2017-06" db="EMBL/GenBank/DDBJ databases">
        <title>Complete genome sequence of Nitrospirillum amazonense strain CBAmC, an endophytic nitrogen-fixing and plant growth-promoting bacterium, isolated from sugarcane.</title>
        <authorList>
            <person name="Schwab S."/>
            <person name="dos Santos Teixeira K.R."/>
            <person name="Simoes Araujo J.L."/>
            <person name="Soares Vidal M."/>
            <person name="Borges de Freitas H.R."/>
            <person name="Rivello Crivelaro A.L."/>
            <person name="Bueno de Camargo Nunes A."/>
            <person name="dos Santos C.M."/>
            <person name="Palmeira da Silva Rosa D."/>
            <person name="da Silva Padilha D."/>
            <person name="da Silva E."/>
            <person name="Araujo Terra L."/>
            <person name="Soares Mendes V."/>
            <person name="Farinelli L."/>
            <person name="Magalhaes Cruz L."/>
            <person name="Baldani J.I."/>
        </authorList>
    </citation>
    <scope>NUCLEOTIDE SEQUENCE [LARGE SCALE GENOMIC DNA]</scope>
    <source>
        <strain evidence="4 5">CBAmC</strain>
    </source>
</reference>
<accession>A0A248JXP4</accession>
<dbReference type="Gene3D" id="1.20.59.10">
    <property type="entry name" value="Chorismate mutase"/>
    <property type="match status" value="1"/>
</dbReference>
<dbReference type="SMART" id="SM00830">
    <property type="entry name" value="CM_2"/>
    <property type="match status" value="1"/>
</dbReference>
<dbReference type="EC" id="5.4.99.5" evidence="1"/>
<dbReference type="PROSITE" id="PS51168">
    <property type="entry name" value="CHORISMATE_MUT_2"/>
    <property type="match status" value="1"/>
</dbReference>
<sequence length="105" mass="11739">MSGAEHPAPAIHPELKRLRDSIDNIDAALIYMLAERFKCTQQVGALKARIDLPSSDPGREAAQIERLRRLAEGAHLDPDFAAKFLNFIIKEVIRHHDGFRAAEQA</sequence>
<dbReference type="KEGG" id="nao:Y958_20905"/>
<dbReference type="PANTHER" id="PTHR38041:SF1">
    <property type="entry name" value="CHORISMATE MUTASE"/>
    <property type="match status" value="1"/>
</dbReference>
<evidence type="ECO:0000313" key="5">
    <source>
        <dbReference type="Proteomes" id="UP000197153"/>
    </source>
</evidence>
<dbReference type="NCBIfam" id="NF006691">
    <property type="entry name" value="PRK09239.1"/>
    <property type="match status" value="1"/>
</dbReference>
<proteinExistence type="predicted"/>
<evidence type="ECO:0000256" key="1">
    <source>
        <dbReference type="ARBA" id="ARBA00012404"/>
    </source>
</evidence>
<evidence type="ECO:0000259" key="3">
    <source>
        <dbReference type="PROSITE" id="PS51168"/>
    </source>
</evidence>
<dbReference type="PANTHER" id="PTHR38041">
    <property type="entry name" value="CHORISMATE MUTASE"/>
    <property type="match status" value="1"/>
</dbReference>
<keyword evidence="2" id="KW-0413">Isomerase</keyword>
<dbReference type="RefSeq" id="WP_088873795.1">
    <property type="nucleotide sequence ID" value="NZ_CP022111.1"/>
</dbReference>
<dbReference type="NCBIfam" id="TIGR01795">
    <property type="entry name" value="CM_mono_cladeE"/>
    <property type="match status" value="1"/>
</dbReference>
<gene>
    <name evidence="4" type="ORF">Y958_20905</name>
</gene>
<dbReference type="InterPro" id="IPR036979">
    <property type="entry name" value="CM_dom_sf"/>
</dbReference>
<dbReference type="EMBL" id="CP022111">
    <property type="protein sequence ID" value="ASG23286.1"/>
    <property type="molecule type" value="Genomic_DNA"/>
</dbReference>
<dbReference type="Proteomes" id="UP000197153">
    <property type="component" value="Chromosome 2"/>
</dbReference>
<evidence type="ECO:0000313" key="4">
    <source>
        <dbReference type="EMBL" id="ASG23286.1"/>
    </source>
</evidence>